<sequence length="165" mass="17825">MANVEHVLSGAGAPTAAPPSISAHYVDTVSGAAYISTGTSNASDWRLLYEDTGWQLAEGLNDFQYPPECRRLNGVVYLRGLSWVSTEFQGQYVAQLPEGFAPFGQWRQFVRSNSNEGRQFEITISGSDSDSVPPEDVGKIMVTSNFSAAAGSDYVDFRGISFPVG</sequence>
<proteinExistence type="predicted"/>
<dbReference type="AlphaFoldDB" id="A0AAW6NZG2"/>
<evidence type="ECO:0000313" key="1">
    <source>
        <dbReference type="EMBL" id="MDF3840493.1"/>
    </source>
</evidence>
<dbReference type="EMBL" id="JARJLR010000042">
    <property type="protein sequence ID" value="MDF3840493.1"/>
    <property type="molecule type" value="Genomic_DNA"/>
</dbReference>
<dbReference type="Proteomes" id="UP001220662">
    <property type="component" value="Unassembled WGS sequence"/>
</dbReference>
<comment type="caution">
    <text evidence="1">The sequence shown here is derived from an EMBL/GenBank/DDBJ whole genome shotgun (WGS) entry which is preliminary data.</text>
</comment>
<accession>A0AAW6NZG2</accession>
<evidence type="ECO:0000313" key="2">
    <source>
        <dbReference type="Proteomes" id="UP001220662"/>
    </source>
</evidence>
<protein>
    <submittedName>
        <fullName evidence="1">Uncharacterized protein</fullName>
    </submittedName>
</protein>
<reference evidence="1" key="1">
    <citation type="submission" date="2023-03" db="EMBL/GenBank/DDBJ databases">
        <title>Draft assemblies of triclosan tolerant bacteria isolated from returned activated sludge.</title>
        <authorList>
            <person name="Van Hamelsveld S."/>
        </authorList>
    </citation>
    <scope>NUCLEOTIDE SEQUENCE</scope>
    <source>
        <strain evidence="1">GW210015_S63</strain>
    </source>
</reference>
<dbReference type="RefSeq" id="WP_276213665.1">
    <property type="nucleotide sequence ID" value="NZ_CALEBV010000137.1"/>
</dbReference>
<name>A0AAW6NZG2_9PSED</name>
<organism evidence="1 2">
    <name type="scientific">Pseudomonas citronellolis</name>
    <dbReference type="NCBI Taxonomy" id="53408"/>
    <lineage>
        <taxon>Bacteria</taxon>
        <taxon>Pseudomonadati</taxon>
        <taxon>Pseudomonadota</taxon>
        <taxon>Gammaproteobacteria</taxon>
        <taxon>Pseudomonadales</taxon>
        <taxon>Pseudomonadaceae</taxon>
        <taxon>Pseudomonas</taxon>
    </lineage>
</organism>
<gene>
    <name evidence="1" type="ORF">P3W55_02080</name>
</gene>